<dbReference type="EMBL" id="CP003804">
    <property type="protein sequence ID" value="AGF47718.1"/>
    <property type="molecule type" value="Genomic_DNA"/>
</dbReference>
<dbReference type="GO" id="GO:0003723">
    <property type="term" value="F:RNA binding"/>
    <property type="evidence" value="ECO:0007669"/>
    <property type="project" value="UniProtKB-KW"/>
</dbReference>
<dbReference type="EC" id="5.4.99.-" evidence="6"/>
<dbReference type="InterPro" id="IPR006224">
    <property type="entry name" value="PsdUridine_synth_RluA-like_CS"/>
</dbReference>
<dbReference type="CDD" id="cd02869">
    <property type="entry name" value="PseudoU_synth_RluA_like"/>
    <property type="match status" value="1"/>
</dbReference>
<evidence type="ECO:0000259" key="7">
    <source>
        <dbReference type="SMART" id="SM00363"/>
    </source>
</evidence>
<dbReference type="KEGG" id="kct:CDEE_0720"/>
<dbReference type="CDD" id="cd00165">
    <property type="entry name" value="S4"/>
    <property type="match status" value="1"/>
</dbReference>
<evidence type="ECO:0000256" key="4">
    <source>
        <dbReference type="PIRSR" id="PIRSR606225-1"/>
    </source>
</evidence>
<dbReference type="Gene3D" id="3.30.2350.10">
    <property type="entry name" value="Pseudouridine synthase"/>
    <property type="match status" value="1"/>
</dbReference>
<reference evidence="8 9" key="1">
    <citation type="journal article" date="2013" name="Genome Biol. Evol.">
        <title>Genome evolution and phylogenomic analysis of candidatus kinetoplastibacterium, the betaproteobacterial endosymbionts of strigomonas and angomonas.</title>
        <authorList>
            <person name="Alves J.M."/>
            <person name="Serrano M.G."/>
            <person name="Maia da Silva F."/>
            <person name="Voegtly L.J."/>
            <person name="Matveyev A.V."/>
            <person name="Teixeira M.M."/>
            <person name="Camargo E.P."/>
            <person name="Buck G.A."/>
        </authorList>
    </citation>
    <scope>NUCLEOTIDE SEQUENCE [LARGE SCALE GENOMIC DNA]</scope>
    <source>
        <strain evidence="8 9">TCC036E</strain>
    </source>
</reference>
<name>M1L4X8_9PROT</name>
<protein>
    <recommendedName>
        <fullName evidence="6">Pseudouridine synthase</fullName>
        <ecNumber evidence="6">5.4.99.-</ecNumber>
    </recommendedName>
</protein>
<evidence type="ECO:0000256" key="2">
    <source>
        <dbReference type="ARBA" id="ARBA00023235"/>
    </source>
</evidence>
<dbReference type="InterPro" id="IPR006225">
    <property type="entry name" value="PsdUridine_synth_RluC/D"/>
</dbReference>
<dbReference type="SUPFAM" id="SSF55120">
    <property type="entry name" value="Pseudouridine synthase"/>
    <property type="match status" value="1"/>
</dbReference>
<proteinExistence type="inferred from homology"/>
<dbReference type="Gene3D" id="3.10.290.10">
    <property type="entry name" value="RNA-binding S4 domain"/>
    <property type="match status" value="1"/>
</dbReference>
<dbReference type="RefSeq" id="WP_015238440.1">
    <property type="nucleotide sequence ID" value="NC_020283.1"/>
</dbReference>
<dbReference type="GO" id="GO:0000455">
    <property type="term" value="P:enzyme-directed rRNA pseudouridine synthesis"/>
    <property type="evidence" value="ECO:0007669"/>
    <property type="project" value="UniProtKB-ARBA"/>
</dbReference>
<dbReference type="SUPFAM" id="SSF55174">
    <property type="entry name" value="Alpha-L RNA-binding motif"/>
    <property type="match status" value="1"/>
</dbReference>
<feature type="domain" description="RNA-binding S4" evidence="7">
    <location>
        <begin position="26"/>
        <end position="91"/>
    </location>
</feature>
<evidence type="ECO:0000313" key="8">
    <source>
        <dbReference type="EMBL" id="AGF47718.1"/>
    </source>
</evidence>
<comment type="similarity">
    <text evidence="1 6">Belongs to the pseudouridine synthase RluA family.</text>
</comment>
<keyword evidence="2 6" id="KW-0413">Isomerase</keyword>
<comment type="catalytic activity">
    <reaction evidence="3">
        <text>uridine(1911/1915/1917) in 23S rRNA = pseudouridine(1911/1915/1917) in 23S rRNA</text>
        <dbReference type="Rhea" id="RHEA:42524"/>
        <dbReference type="Rhea" id="RHEA-COMP:10097"/>
        <dbReference type="Rhea" id="RHEA-COMP:10098"/>
        <dbReference type="ChEBI" id="CHEBI:65314"/>
        <dbReference type="ChEBI" id="CHEBI:65315"/>
        <dbReference type="EC" id="5.4.99.23"/>
    </reaction>
</comment>
<dbReference type="PATRIC" id="fig|1208918.3.peg.418"/>
<keyword evidence="5" id="KW-0694">RNA-binding</keyword>
<dbReference type="STRING" id="1208918.CDEE_0720"/>
<dbReference type="HOGENOM" id="CLU_016902_4_0_4"/>
<evidence type="ECO:0000256" key="5">
    <source>
        <dbReference type="PROSITE-ProRule" id="PRU00182"/>
    </source>
</evidence>
<dbReference type="InterPro" id="IPR002942">
    <property type="entry name" value="S4_RNA-bd"/>
</dbReference>
<feature type="active site" evidence="4">
    <location>
        <position position="147"/>
    </location>
</feature>
<dbReference type="GO" id="GO:0160140">
    <property type="term" value="F:23S rRNA pseudouridine(1911/1915/1917) synthase activity"/>
    <property type="evidence" value="ECO:0007669"/>
    <property type="project" value="UniProtKB-EC"/>
</dbReference>
<dbReference type="PROSITE" id="PS01129">
    <property type="entry name" value="PSI_RLU"/>
    <property type="match status" value="1"/>
</dbReference>
<dbReference type="PANTHER" id="PTHR21600">
    <property type="entry name" value="MITOCHONDRIAL RNA PSEUDOURIDINE SYNTHASE"/>
    <property type="match status" value="1"/>
</dbReference>
<dbReference type="eggNOG" id="COG0564">
    <property type="taxonomic scope" value="Bacteria"/>
</dbReference>
<dbReference type="PANTHER" id="PTHR21600:SF44">
    <property type="entry name" value="RIBOSOMAL LARGE SUBUNIT PSEUDOURIDINE SYNTHASE D"/>
    <property type="match status" value="1"/>
</dbReference>
<dbReference type="NCBIfam" id="TIGR00005">
    <property type="entry name" value="rluA_subfam"/>
    <property type="match status" value="1"/>
</dbReference>
<dbReference type="Pfam" id="PF00849">
    <property type="entry name" value="PseudoU_synth_2"/>
    <property type="match status" value="1"/>
</dbReference>
<dbReference type="Proteomes" id="UP000011686">
    <property type="component" value="Chromosome"/>
</dbReference>
<evidence type="ECO:0000313" key="9">
    <source>
        <dbReference type="Proteomes" id="UP000011686"/>
    </source>
</evidence>
<dbReference type="InterPro" id="IPR036986">
    <property type="entry name" value="S4_RNA-bd_sf"/>
</dbReference>
<sequence>MFNKYNSNCFNESFPKNITVPEGISDRLDKILSYLMPDYSRERIKQWIKNNHVLVNGKLVKIRHNVQPGDLITVWVQPTLESLSFSPENIIFEVIDESSDWIVINKPAGLVTHPGSGNWKGTLLNGLLYKYPELFYVPRAGIVHRLDKNTSGVMVVARTIESQLYFVRQLQLRNISREYLAIVHGHISTSSTINKPIGRDANNPIKMGVKNIIAPKEAITHFKPIVKGITTNGHNITQVACKLETGRTHQIRVHLSSIGNPILGDSIYNSNYIIEGNRHMLHSRFLNFTNIKGISCKFNCRIPEDMTKVIDSMRWFE</sequence>
<comment type="function">
    <text evidence="6">Responsible for synthesis of pseudouridine from uracil.</text>
</comment>
<dbReference type="InterPro" id="IPR050188">
    <property type="entry name" value="RluA_PseudoU_synthase"/>
</dbReference>
<evidence type="ECO:0000256" key="6">
    <source>
        <dbReference type="RuleBase" id="RU362028"/>
    </source>
</evidence>
<dbReference type="InterPro" id="IPR006145">
    <property type="entry name" value="PsdUridine_synth_RsuA/RluA"/>
</dbReference>
<keyword evidence="9" id="KW-1185">Reference proteome</keyword>
<dbReference type="PROSITE" id="PS50889">
    <property type="entry name" value="S4"/>
    <property type="match status" value="1"/>
</dbReference>
<comment type="catalytic activity">
    <reaction evidence="6">
        <text>a uridine in RNA = a pseudouridine in RNA</text>
        <dbReference type="Rhea" id="RHEA:48348"/>
        <dbReference type="Rhea" id="RHEA-COMP:12068"/>
        <dbReference type="Rhea" id="RHEA-COMP:12069"/>
        <dbReference type="ChEBI" id="CHEBI:65314"/>
        <dbReference type="ChEBI" id="CHEBI:65315"/>
    </reaction>
</comment>
<gene>
    <name evidence="8" type="ORF">CDEE_0720</name>
</gene>
<dbReference type="Pfam" id="PF01479">
    <property type="entry name" value="S4"/>
    <property type="match status" value="1"/>
</dbReference>
<dbReference type="AlphaFoldDB" id="M1L4X8"/>
<accession>M1L4X8</accession>
<evidence type="ECO:0000256" key="3">
    <source>
        <dbReference type="ARBA" id="ARBA00036882"/>
    </source>
</evidence>
<dbReference type="InterPro" id="IPR020103">
    <property type="entry name" value="PsdUridine_synth_cat_dom_sf"/>
</dbReference>
<dbReference type="SMART" id="SM00363">
    <property type="entry name" value="S4"/>
    <property type="match status" value="1"/>
</dbReference>
<evidence type="ECO:0000256" key="1">
    <source>
        <dbReference type="ARBA" id="ARBA00010876"/>
    </source>
</evidence>
<organism evidence="8 9">
    <name type="scientific">Candidatus Kinetoplastidibacterium crithidiae TCC036E</name>
    <dbReference type="NCBI Taxonomy" id="1208918"/>
    <lineage>
        <taxon>Bacteria</taxon>
        <taxon>Pseudomonadati</taxon>
        <taxon>Pseudomonadota</taxon>
        <taxon>Betaproteobacteria</taxon>
        <taxon>Candidatus Kinetoplastidibacterium</taxon>
    </lineage>
</organism>